<name>A0ABP7AW66_9MICO</name>
<dbReference type="Pfam" id="PF00196">
    <property type="entry name" value="GerE"/>
    <property type="match status" value="1"/>
</dbReference>
<dbReference type="SMART" id="SM00421">
    <property type="entry name" value="HTH_LUXR"/>
    <property type="match status" value="1"/>
</dbReference>
<dbReference type="Proteomes" id="UP001501697">
    <property type="component" value="Unassembled WGS sequence"/>
</dbReference>
<keyword evidence="2" id="KW-0238">DNA-binding</keyword>
<evidence type="ECO:0000256" key="3">
    <source>
        <dbReference type="ARBA" id="ARBA00023163"/>
    </source>
</evidence>
<dbReference type="CDD" id="cd06170">
    <property type="entry name" value="LuxR_C_like"/>
    <property type="match status" value="1"/>
</dbReference>
<evidence type="ECO:0000313" key="5">
    <source>
        <dbReference type="EMBL" id="GAA3641387.1"/>
    </source>
</evidence>
<dbReference type="SUPFAM" id="SSF46894">
    <property type="entry name" value="C-terminal effector domain of the bipartite response regulators"/>
    <property type="match status" value="1"/>
</dbReference>
<keyword evidence="1" id="KW-0805">Transcription regulation</keyword>
<organism evidence="5 6">
    <name type="scientific">Microbacterium awajiense</name>
    <dbReference type="NCBI Taxonomy" id="415214"/>
    <lineage>
        <taxon>Bacteria</taxon>
        <taxon>Bacillati</taxon>
        <taxon>Actinomycetota</taxon>
        <taxon>Actinomycetes</taxon>
        <taxon>Micrococcales</taxon>
        <taxon>Microbacteriaceae</taxon>
        <taxon>Microbacterium</taxon>
    </lineage>
</organism>
<keyword evidence="6" id="KW-1185">Reference proteome</keyword>
<evidence type="ECO:0000256" key="2">
    <source>
        <dbReference type="ARBA" id="ARBA00023125"/>
    </source>
</evidence>
<dbReference type="InterPro" id="IPR016032">
    <property type="entry name" value="Sig_transdc_resp-reg_C-effctor"/>
</dbReference>
<evidence type="ECO:0000313" key="6">
    <source>
        <dbReference type="Proteomes" id="UP001501697"/>
    </source>
</evidence>
<proteinExistence type="predicted"/>
<dbReference type="RefSeq" id="WP_344739354.1">
    <property type="nucleotide sequence ID" value="NZ_BAAAYU010000005.1"/>
</dbReference>
<protein>
    <recommendedName>
        <fullName evidence="4">HTH luxR-type domain-containing protein</fullName>
    </recommendedName>
</protein>
<evidence type="ECO:0000256" key="1">
    <source>
        <dbReference type="ARBA" id="ARBA00023015"/>
    </source>
</evidence>
<accession>A0ABP7AW66</accession>
<comment type="caution">
    <text evidence="5">The sequence shown here is derived from an EMBL/GenBank/DDBJ whole genome shotgun (WGS) entry which is preliminary data.</text>
</comment>
<dbReference type="InterPro" id="IPR036388">
    <property type="entry name" value="WH-like_DNA-bd_sf"/>
</dbReference>
<gene>
    <name evidence="5" type="ORF">GCM10022200_26470</name>
</gene>
<dbReference type="PANTHER" id="PTHR44688">
    <property type="entry name" value="DNA-BINDING TRANSCRIPTIONAL ACTIVATOR DEVR_DOSR"/>
    <property type="match status" value="1"/>
</dbReference>
<dbReference type="PROSITE" id="PS50043">
    <property type="entry name" value="HTH_LUXR_2"/>
    <property type="match status" value="1"/>
</dbReference>
<reference evidence="6" key="1">
    <citation type="journal article" date="2019" name="Int. J. Syst. Evol. Microbiol.">
        <title>The Global Catalogue of Microorganisms (GCM) 10K type strain sequencing project: providing services to taxonomists for standard genome sequencing and annotation.</title>
        <authorList>
            <consortium name="The Broad Institute Genomics Platform"/>
            <consortium name="The Broad Institute Genome Sequencing Center for Infectious Disease"/>
            <person name="Wu L."/>
            <person name="Ma J."/>
        </authorList>
    </citation>
    <scope>NUCLEOTIDE SEQUENCE [LARGE SCALE GENOMIC DNA]</scope>
    <source>
        <strain evidence="6">JCM 16544</strain>
    </source>
</reference>
<evidence type="ECO:0000259" key="4">
    <source>
        <dbReference type="PROSITE" id="PS50043"/>
    </source>
</evidence>
<feature type="domain" description="HTH luxR-type" evidence="4">
    <location>
        <begin position="450"/>
        <end position="515"/>
    </location>
</feature>
<dbReference type="InterPro" id="IPR000792">
    <property type="entry name" value="Tscrpt_reg_LuxR_C"/>
</dbReference>
<dbReference type="PRINTS" id="PR00038">
    <property type="entry name" value="HTHLUXR"/>
</dbReference>
<dbReference type="Gene3D" id="1.10.10.10">
    <property type="entry name" value="Winged helix-like DNA-binding domain superfamily/Winged helix DNA-binding domain"/>
    <property type="match status" value="1"/>
</dbReference>
<dbReference type="PANTHER" id="PTHR44688:SF16">
    <property type="entry name" value="DNA-BINDING TRANSCRIPTIONAL ACTIVATOR DEVR_DOSR"/>
    <property type="match status" value="1"/>
</dbReference>
<sequence length="523" mass="57370">MHDATARMNLSDSDRARAELERAVQGGDAEQIARAAMINVWPLLTSHTQLLVSTVSALDAHTLQRYPVLRIVHPMTAVLAGSSRSFKPEMYSEHARTMSAEEIDFVVLTQIIAYRTNGDVDAALLYAKRLSDRIRDVQHESRDRLDGPRWYFHHQIAATYLAAGDTGRALQELGTTRHLARLSAQPDAERAALGRIALAHAARGALGEAELALREAQGRPDPTPAHASSCISTENVAAAIISVDRLADDVEERLTALPAYESIELAWPLALLAKTRMLLAWQRPDDALEAVRLARIAHPIQPGSLAADAVHATTIMSLMEADEVPHARTVAEQAAVRSGVLTRLATVRLALREGDVSEANRLLRVLDQDHSRGPAQRAETALLSAWLEFLRTGALDRQAVAQMERVVHRRDNRRLLLSIPRQLVDAVRAGLPGERIGAFDAAVGDHARVEIEPLPDLTAGERRVLGSLRDGRSTAQLAADFHVSPNTIKSQLRSIYRKLGCSSRTEALRVAERLRLLDAADDR</sequence>
<keyword evidence="3" id="KW-0804">Transcription</keyword>
<dbReference type="EMBL" id="BAAAYU010000005">
    <property type="protein sequence ID" value="GAA3641387.1"/>
    <property type="molecule type" value="Genomic_DNA"/>
</dbReference>